<protein>
    <submittedName>
        <fullName evidence="5">Helix-turn-helix domain-containing protein</fullName>
    </submittedName>
</protein>
<dbReference type="RefSeq" id="WP_378537640.1">
    <property type="nucleotide sequence ID" value="NZ_JBHSBH010000015.1"/>
</dbReference>
<dbReference type="Gene3D" id="1.10.10.60">
    <property type="entry name" value="Homeodomain-like"/>
    <property type="match status" value="1"/>
</dbReference>
<dbReference type="InterPro" id="IPR009057">
    <property type="entry name" value="Homeodomain-like_sf"/>
</dbReference>
<dbReference type="SUPFAM" id="SSF46689">
    <property type="entry name" value="Homeodomain-like"/>
    <property type="match status" value="1"/>
</dbReference>
<sequence length="323" mass="34666">MGEPARSVGQWLRLATTALPEDQRLEQWESRISRVVAPLRCRTLQPRFHASATLARSGSLILTRVTGAPHMIERDSEHIRAQPGEYVRVLVPLRGRTAFYTGDGAWTLRPGQALVHHSTLPCLVGSAKGMAEVAVVIPRGVYENAVGPIDLAAPQTIGTDGTSGAYVAALGRLLEGATRSETAPRPDEAAVLELVGAMSAGGRASPSPRAHFDAACEVIERGLADSALGAGYVAARIGISERHLSRVFAAHRTTVPRYILGRRLDHAHRLITSREGGMLTVAEVAHRCGFASPSHFSGKFTERFGVRPAELRRQARSASSVRA</sequence>
<dbReference type="EMBL" id="JBHSBH010000015">
    <property type="protein sequence ID" value="MFC3999291.1"/>
    <property type="molecule type" value="Genomic_DNA"/>
</dbReference>
<dbReference type="PROSITE" id="PS01124">
    <property type="entry name" value="HTH_ARAC_FAMILY_2"/>
    <property type="match status" value="1"/>
</dbReference>
<dbReference type="SMART" id="SM00342">
    <property type="entry name" value="HTH_ARAC"/>
    <property type="match status" value="1"/>
</dbReference>
<keyword evidence="1" id="KW-0805">Transcription regulation</keyword>
<dbReference type="Pfam" id="PF12833">
    <property type="entry name" value="HTH_18"/>
    <property type="match status" value="1"/>
</dbReference>
<dbReference type="InterPro" id="IPR018060">
    <property type="entry name" value="HTH_AraC"/>
</dbReference>
<dbReference type="Proteomes" id="UP001595847">
    <property type="component" value="Unassembled WGS sequence"/>
</dbReference>
<dbReference type="PRINTS" id="PR00032">
    <property type="entry name" value="HTHARAC"/>
</dbReference>
<evidence type="ECO:0000256" key="2">
    <source>
        <dbReference type="ARBA" id="ARBA00023125"/>
    </source>
</evidence>
<evidence type="ECO:0000259" key="4">
    <source>
        <dbReference type="PROSITE" id="PS01124"/>
    </source>
</evidence>
<evidence type="ECO:0000256" key="3">
    <source>
        <dbReference type="ARBA" id="ARBA00023163"/>
    </source>
</evidence>
<dbReference type="Pfam" id="PF14525">
    <property type="entry name" value="AraC_binding_2"/>
    <property type="match status" value="1"/>
</dbReference>
<gene>
    <name evidence="5" type="ORF">ACFOVU_25495</name>
</gene>
<comment type="caution">
    <text evidence="5">The sequence shown here is derived from an EMBL/GenBank/DDBJ whole genome shotgun (WGS) entry which is preliminary data.</text>
</comment>
<accession>A0ABV8FSZ4</accession>
<evidence type="ECO:0000256" key="1">
    <source>
        <dbReference type="ARBA" id="ARBA00023015"/>
    </source>
</evidence>
<dbReference type="InterPro" id="IPR020449">
    <property type="entry name" value="Tscrpt_reg_AraC-type_HTH"/>
</dbReference>
<evidence type="ECO:0000313" key="6">
    <source>
        <dbReference type="Proteomes" id="UP001595847"/>
    </source>
</evidence>
<feature type="domain" description="HTH araC/xylS-type" evidence="4">
    <location>
        <begin position="213"/>
        <end position="314"/>
    </location>
</feature>
<dbReference type="InterPro" id="IPR035418">
    <property type="entry name" value="AraC-bd_2"/>
</dbReference>
<proteinExistence type="predicted"/>
<name>A0ABV8FSZ4_9ACTN</name>
<dbReference type="PANTHER" id="PTHR46796">
    <property type="entry name" value="HTH-TYPE TRANSCRIPTIONAL ACTIVATOR RHAS-RELATED"/>
    <property type="match status" value="1"/>
</dbReference>
<reference evidence="6" key="1">
    <citation type="journal article" date="2019" name="Int. J. Syst. Evol. Microbiol.">
        <title>The Global Catalogue of Microorganisms (GCM) 10K type strain sequencing project: providing services to taxonomists for standard genome sequencing and annotation.</title>
        <authorList>
            <consortium name="The Broad Institute Genomics Platform"/>
            <consortium name="The Broad Institute Genome Sequencing Center for Infectious Disease"/>
            <person name="Wu L."/>
            <person name="Ma J."/>
        </authorList>
    </citation>
    <scope>NUCLEOTIDE SEQUENCE [LARGE SCALE GENOMIC DNA]</scope>
    <source>
        <strain evidence="6">TBRC 1826</strain>
    </source>
</reference>
<keyword evidence="2" id="KW-0238">DNA-binding</keyword>
<organism evidence="5 6">
    <name type="scientific">Nocardiopsis sediminis</name>
    <dbReference type="NCBI Taxonomy" id="1778267"/>
    <lineage>
        <taxon>Bacteria</taxon>
        <taxon>Bacillati</taxon>
        <taxon>Actinomycetota</taxon>
        <taxon>Actinomycetes</taxon>
        <taxon>Streptosporangiales</taxon>
        <taxon>Nocardiopsidaceae</taxon>
        <taxon>Nocardiopsis</taxon>
    </lineage>
</organism>
<dbReference type="InterPro" id="IPR050204">
    <property type="entry name" value="AraC_XylS_family_regulators"/>
</dbReference>
<evidence type="ECO:0000313" key="5">
    <source>
        <dbReference type="EMBL" id="MFC3999291.1"/>
    </source>
</evidence>
<keyword evidence="6" id="KW-1185">Reference proteome</keyword>
<keyword evidence="3" id="KW-0804">Transcription</keyword>
<dbReference type="PANTHER" id="PTHR46796:SF6">
    <property type="entry name" value="ARAC SUBFAMILY"/>
    <property type="match status" value="1"/>
</dbReference>